<dbReference type="GO" id="GO:0043709">
    <property type="term" value="P:cell adhesion involved in single-species biofilm formation"/>
    <property type="evidence" value="ECO:0007669"/>
    <property type="project" value="TreeGrafter"/>
</dbReference>
<keyword evidence="3" id="KW-0812">Transmembrane</keyword>
<proteinExistence type="predicted"/>
<dbReference type="CDD" id="cd12912">
    <property type="entry name" value="PDC2_MCP_like"/>
    <property type="match status" value="1"/>
</dbReference>
<evidence type="ECO:0000313" key="7">
    <source>
        <dbReference type="EMBL" id="RFU70801.1"/>
    </source>
</evidence>
<name>A0A372LRI5_9BACI</name>
<dbReference type="CDD" id="cd18773">
    <property type="entry name" value="PDC1_HK_sensor"/>
    <property type="match status" value="1"/>
</dbReference>
<dbReference type="Proteomes" id="UP000264541">
    <property type="component" value="Unassembled WGS sequence"/>
</dbReference>
<protein>
    <submittedName>
        <fullName evidence="7">GGDEF domain-containing protein</fullName>
    </submittedName>
</protein>
<dbReference type="InterPro" id="IPR043128">
    <property type="entry name" value="Rev_trsase/Diguanyl_cyclase"/>
</dbReference>
<dbReference type="OrthoDB" id="9759607at2"/>
<dbReference type="InterPro" id="IPR033479">
    <property type="entry name" value="dCache_1"/>
</dbReference>
<dbReference type="GO" id="GO:1902201">
    <property type="term" value="P:negative regulation of bacterial-type flagellum-dependent cell motility"/>
    <property type="evidence" value="ECO:0007669"/>
    <property type="project" value="TreeGrafter"/>
</dbReference>
<evidence type="ECO:0000256" key="2">
    <source>
        <dbReference type="ARBA" id="ARBA00022475"/>
    </source>
</evidence>
<evidence type="ECO:0000259" key="6">
    <source>
        <dbReference type="PROSITE" id="PS50887"/>
    </source>
</evidence>
<dbReference type="EMBL" id="QVTE01000011">
    <property type="protein sequence ID" value="RFU70801.1"/>
    <property type="molecule type" value="Genomic_DNA"/>
</dbReference>
<evidence type="ECO:0000256" key="3">
    <source>
        <dbReference type="ARBA" id="ARBA00022692"/>
    </source>
</evidence>
<sequence>MKQSKGYTLRLTISLLVISSVLLTAAVSTYSSISSNKRSLSANYLDYNFQYAKKLALETNTLLSSMEQKLEAVAKLTNHHDFTQEEMDLLLTANKQFFNSIFIADSNRVIQNISPSSTGLKPGIQLNTETAMMAVKLKKGFISKPYKATSGRLILLISSPIFNRDGNYGGFVGGTIYLEQDNVLSQMLSEHYYGNGSFVYVTDQDGHIVFHPDKKRINSSALSNSTVKKALMGKSGWQQVKNSKGKEYFMGYAYEPNTGWGIVSQTPVSVLNQPLNDLILQMILKSLPLFLLILLISWIIAHRISIPLHLLAKGSEDAIVNKNNVRVQPKMTSGIYEVRQLYKHINKHLELLNNENKIDGLTGLANRKTFQQEIEEWFESKIPFSLILLDVDHFKTINDTFGHLAGDEVLRCLASTLRLYSREGDVNFRYGGEEFGVLVKNADKDTTFQIAERIRTAIEKAIPPTGKKVTISLGISEFNNDTSNTDEIFQKADYALYQSKSNGRNITTIYKDQYTISH</sequence>
<comment type="caution">
    <text evidence="7">The sequence shown here is derived from an EMBL/GenBank/DDBJ whole genome shotgun (WGS) entry which is preliminary data.</text>
</comment>
<dbReference type="InterPro" id="IPR029787">
    <property type="entry name" value="Nucleotide_cyclase"/>
</dbReference>
<evidence type="ECO:0000256" key="4">
    <source>
        <dbReference type="ARBA" id="ARBA00022989"/>
    </source>
</evidence>
<gene>
    <name evidence="7" type="ORF">D0469_04960</name>
</gene>
<dbReference type="InterPro" id="IPR000160">
    <property type="entry name" value="GGDEF_dom"/>
</dbReference>
<dbReference type="CDD" id="cd01949">
    <property type="entry name" value="GGDEF"/>
    <property type="match status" value="1"/>
</dbReference>
<accession>A0A372LRI5</accession>
<dbReference type="SMART" id="SM00267">
    <property type="entry name" value="GGDEF"/>
    <property type="match status" value="1"/>
</dbReference>
<keyword evidence="8" id="KW-1185">Reference proteome</keyword>
<dbReference type="Gene3D" id="3.30.450.20">
    <property type="entry name" value="PAS domain"/>
    <property type="match status" value="1"/>
</dbReference>
<dbReference type="PANTHER" id="PTHR45138">
    <property type="entry name" value="REGULATORY COMPONENTS OF SENSORY TRANSDUCTION SYSTEM"/>
    <property type="match status" value="1"/>
</dbReference>
<keyword evidence="5" id="KW-0472">Membrane</keyword>
<dbReference type="RefSeq" id="WP_117325539.1">
    <property type="nucleotide sequence ID" value="NZ_QVTE01000011.1"/>
</dbReference>
<dbReference type="SUPFAM" id="SSF103190">
    <property type="entry name" value="Sensory domain-like"/>
    <property type="match status" value="1"/>
</dbReference>
<organism evidence="7 8">
    <name type="scientific">Peribacillus saganii</name>
    <dbReference type="NCBI Taxonomy" id="2303992"/>
    <lineage>
        <taxon>Bacteria</taxon>
        <taxon>Bacillati</taxon>
        <taxon>Bacillota</taxon>
        <taxon>Bacilli</taxon>
        <taxon>Bacillales</taxon>
        <taxon>Bacillaceae</taxon>
        <taxon>Peribacillus</taxon>
    </lineage>
</organism>
<evidence type="ECO:0000313" key="8">
    <source>
        <dbReference type="Proteomes" id="UP000264541"/>
    </source>
</evidence>
<dbReference type="GO" id="GO:0052621">
    <property type="term" value="F:diguanylate cyclase activity"/>
    <property type="evidence" value="ECO:0007669"/>
    <property type="project" value="TreeGrafter"/>
</dbReference>
<evidence type="ECO:0000256" key="1">
    <source>
        <dbReference type="ARBA" id="ARBA00004651"/>
    </source>
</evidence>
<keyword evidence="4" id="KW-1133">Transmembrane helix</keyword>
<feature type="domain" description="GGDEF" evidence="6">
    <location>
        <begin position="382"/>
        <end position="512"/>
    </location>
</feature>
<evidence type="ECO:0000256" key="5">
    <source>
        <dbReference type="ARBA" id="ARBA00023136"/>
    </source>
</evidence>
<reference evidence="7 8" key="1">
    <citation type="submission" date="2018-08" db="EMBL/GenBank/DDBJ databases">
        <title>Bacillus chawlae sp. nov., Bacillus glennii sp. nov., and Bacillus saganii sp. nov. Isolated from the Vehicle Assembly Building at Kennedy Space Center where the Viking Spacecraft were Assembled.</title>
        <authorList>
            <person name="Seuylemezian A."/>
            <person name="Vaishampayan P."/>
        </authorList>
    </citation>
    <scope>NUCLEOTIDE SEQUENCE [LARGE SCALE GENOMIC DNA]</scope>
    <source>
        <strain evidence="7 8">V47-23a</strain>
    </source>
</reference>
<dbReference type="GO" id="GO:0005886">
    <property type="term" value="C:plasma membrane"/>
    <property type="evidence" value="ECO:0007669"/>
    <property type="project" value="UniProtKB-SubCell"/>
</dbReference>
<dbReference type="Gene3D" id="3.30.70.270">
    <property type="match status" value="1"/>
</dbReference>
<dbReference type="AlphaFoldDB" id="A0A372LRI5"/>
<dbReference type="NCBIfam" id="TIGR00254">
    <property type="entry name" value="GGDEF"/>
    <property type="match status" value="1"/>
</dbReference>
<comment type="subcellular location">
    <subcellularLocation>
        <location evidence="1">Cell membrane</location>
        <topology evidence="1">Multi-pass membrane protein</topology>
    </subcellularLocation>
</comment>
<keyword evidence="2" id="KW-1003">Cell membrane</keyword>
<dbReference type="Pfam" id="PF02743">
    <property type="entry name" value="dCache_1"/>
    <property type="match status" value="1"/>
</dbReference>
<dbReference type="PROSITE" id="PS50887">
    <property type="entry name" value="GGDEF"/>
    <property type="match status" value="1"/>
</dbReference>
<dbReference type="InterPro" id="IPR050469">
    <property type="entry name" value="Diguanylate_Cyclase"/>
</dbReference>
<dbReference type="PANTHER" id="PTHR45138:SF9">
    <property type="entry name" value="DIGUANYLATE CYCLASE DGCM-RELATED"/>
    <property type="match status" value="1"/>
</dbReference>
<dbReference type="Pfam" id="PF00990">
    <property type="entry name" value="GGDEF"/>
    <property type="match status" value="1"/>
</dbReference>
<dbReference type="FunFam" id="3.30.70.270:FF:000001">
    <property type="entry name" value="Diguanylate cyclase domain protein"/>
    <property type="match status" value="1"/>
</dbReference>
<dbReference type="InterPro" id="IPR029151">
    <property type="entry name" value="Sensor-like_sf"/>
</dbReference>
<dbReference type="SUPFAM" id="SSF55073">
    <property type="entry name" value="Nucleotide cyclase"/>
    <property type="match status" value="1"/>
</dbReference>